<proteinExistence type="predicted"/>
<evidence type="ECO:0000313" key="2">
    <source>
        <dbReference type="EnsemblPlants" id="AET2Gv21122000.2"/>
    </source>
</evidence>
<keyword evidence="3" id="KW-1185">Reference proteome</keyword>
<sequence>ERRAGARQGARGGSGRRDQGRRELAPGSGAAGARDSEALSL</sequence>
<reference evidence="3" key="2">
    <citation type="journal article" date="2017" name="Nat. Plants">
        <title>The Aegilops tauschii genome reveals multiple impacts of transposons.</title>
        <authorList>
            <person name="Zhao G."/>
            <person name="Zou C."/>
            <person name="Li K."/>
            <person name="Wang K."/>
            <person name="Li T."/>
            <person name="Gao L."/>
            <person name="Zhang X."/>
            <person name="Wang H."/>
            <person name="Yang Z."/>
            <person name="Liu X."/>
            <person name="Jiang W."/>
            <person name="Mao L."/>
            <person name="Kong X."/>
            <person name="Jiao Y."/>
            <person name="Jia J."/>
        </authorList>
    </citation>
    <scope>NUCLEOTIDE SEQUENCE [LARGE SCALE GENOMIC DNA]</scope>
    <source>
        <strain evidence="3">cv. AL8/78</strain>
    </source>
</reference>
<dbReference type="EnsemblPlants" id="AET2Gv21122000.2">
    <property type="protein sequence ID" value="AET2Gv21122000.2"/>
    <property type="gene ID" value="AET2Gv21122000"/>
</dbReference>
<feature type="region of interest" description="Disordered" evidence="1">
    <location>
        <begin position="1"/>
        <end position="41"/>
    </location>
</feature>
<evidence type="ECO:0000256" key="1">
    <source>
        <dbReference type="SAM" id="MobiDB-lite"/>
    </source>
</evidence>
<accession>A0A453D7S8</accession>
<dbReference type="AlphaFoldDB" id="A0A453D7S8"/>
<dbReference type="Gramene" id="AET2Gv21122000.2">
    <property type="protein sequence ID" value="AET2Gv21122000.2"/>
    <property type="gene ID" value="AET2Gv21122000"/>
</dbReference>
<feature type="compositionally biased region" description="Basic and acidic residues" evidence="1">
    <location>
        <begin position="15"/>
        <end position="24"/>
    </location>
</feature>
<name>A0A453D7S8_AEGTS</name>
<reference evidence="2" key="3">
    <citation type="journal article" date="2017" name="Nature">
        <title>Genome sequence of the progenitor of the wheat D genome Aegilops tauschii.</title>
        <authorList>
            <person name="Luo M.C."/>
            <person name="Gu Y.Q."/>
            <person name="Puiu D."/>
            <person name="Wang H."/>
            <person name="Twardziok S.O."/>
            <person name="Deal K.R."/>
            <person name="Huo N."/>
            <person name="Zhu T."/>
            <person name="Wang L."/>
            <person name="Wang Y."/>
            <person name="McGuire P.E."/>
            <person name="Liu S."/>
            <person name="Long H."/>
            <person name="Ramasamy R.K."/>
            <person name="Rodriguez J.C."/>
            <person name="Van S.L."/>
            <person name="Yuan L."/>
            <person name="Wang Z."/>
            <person name="Xia Z."/>
            <person name="Xiao L."/>
            <person name="Anderson O.D."/>
            <person name="Ouyang S."/>
            <person name="Liang Y."/>
            <person name="Zimin A.V."/>
            <person name="Pertea G."/>
            <person name="Qi P."/>
            <person name="Bennetzen J.L."/>
            <person name="Dai X."/>
            <person name="Dawson M.W."/>
            <person name="Muller H.G."/>
            <person name="Kugler K."/>
            <person name="Rivarola-Duarte L."/>
            <person name="Spannagl M."/>
            <person name="Mayer K.F.X."/>
            <person name="Lu F.H."/>
            <person name="Bevan M.W."/>
            <person name="Leroy P."/>
            <person name="Li P."/>
            <person name="You F.M."/>
            <person name="Sun Q."/>
            <person name="Liu Z."/>
            <person name="Lyons E."/>
            <person name="Wicker T."/>
            <person name="Salzberg S.L."/>
            <person name="Devos K.M."/>
            <person name="Dvorak J."/>
        </authorList>
    </citation>
    <scope>NUCLEOTIDE SEQUENCE [LARGE SCALE GENOMIC DNA]</scope>
    <source>
        <strain evidence="2">cv. AL8/78</strain>
    </source>
</reference>
<reference evidence="2" key="5">
    <citation type="journal article" date="2021" name="G3 (Bethesda)">
        <title>Aegilops tauschii genome assembly Aet v5.0 features greater sequence contiguity and improved annotation.</title>
        <authorList>
            <person name="Wang L."/>
            <person name="Zhu T."/>
            <person name="Rodriguez J.C."/>
            <person name="Deal K.R."/>
            <person name="Dubcovsky J."/>
            <person name="McGuire P.E."/>
            <person name="Lux T."/>
            <person name="Spannagl M."/>
            <person name="Mayer K.F.X."/>
            <person name="Baldrich P."/>
            <person name="Meyers B.C."/>
            <person name="Huo N."/>
            <person name="Gu Y.Q."/>
            <person name="Zhou H."/>
            <person name="Devos K.M."/>
            <person name="Bennetzen J.L."/>
            <person name="Unver T."/>
            <person name="Budak H."/>
            <person name="Gulick P.J."/>
            <person name="Galiba G."/>
            <person name="Kalapos B."/>
            <person name="Nelson D.R."/>
            <person name="Li P."/>
            <person name="You F.M."/>
            <person name="Luo M.C."/>
            <person name="Dvorak J."/>
        </authorList>
    </citation>
    <scope>NUCLEOTIDE SEQUENCE [LARGE SCALE GENOMIC DNA]</scope>
    <source>
        <strain evidence="2">cv. AL8/78</strain>
    </source>
</reference>
<evidence type="ECO:0000313" key="3">
    <source>
        <dbReference type="Proteomes" id="UP000015105"/>
    </source>
</evidence>
<organism evidence="2 3">
    <name type="scientific">Aegilops tauschii subsp. strangulata</name>
    <name type="common">Goatgrass</name>
    <dbReference type="NCBI Taxonomy" id="200361"/>
    <lineage>
        <taxon>Eukaryota</taxon>
        <taxon>Viridiplantae</taxon>
        <taxon>Streptophyta</taxon>
        <taxon>Embryophyta</taxon>
        <taxon>Tracheophyta</taxon>
        <taxon>Spermatophyta</taxon>
        <taxon>Magnoliopsida</taxon>
        <taxon>Liliopsida</taxon>
        <taxon>Poales</taxon>
        <taxon>Poaceae</taxon>
        <taxon>BOP clade</taxon>
        <taxon>Pooideae</taxon>
        <taxon>Triticodae</taxon>
        <taxon>Triticeae</taxon>
        <taxon>Triticinae</taxon>
        <taxon>Aegilops</taxon>
    </lineage>
</organism>
<reference evidence="2" key="4">
    <citation type="submission" date="2019-03" db="UniProtKB">
        <authorList>
            <consortium name="EnsemblPlants"/>
        </authorList>
    </citation>
    <scope>IDENTIFICATION</scope>
</reference>
<protein>
    <submittedName>
        <fullName evidence="2">Uncharacterized protein</fullName>
    </submittedName>
</protein>
<reference evidence="3" key="1">
    <citation type="journal article" date="2014" name="Science">
        <title>Ancient hybridizations among the ancestral genomes of bread wheat.</title>
        <authorList>
            <consortium name="International Wheat Genome Sequencing Consortium,"/>
            <person name="Marcussen T."/>
            <person name="Sandve S.R."/>
            <person name="Heier L."/>
            <person name="Spannagl M."/>
            <person name="Pfeifer M."/>
            <person name="Jakobsen K.S."/>
            <person name="Wulff B.B."/>
            <person name="Steuernagel B."/>
            <person name="Mayer K.F."/>
            <person name="Olsen O.A."/>
        </authorList>
    </citation>
    <scope>NUCLEOTIDE SEQUENCE [LARGE SCALE GENOMIC DNA]</scope>
    <source>
        <strain evidence="3">cv. AL8/78</strain>
    </source>
</reference>
<dbReference type="Proteomes" id="UP000015105">
    <property type="component" value="Chromosome 2D"/>
</dbReference>